<evidence type="ECO:0000313" key="4">
    <source>
        <dbReference type="Proteomes" id="UP001190700"/>
    </source>
</evidence>
<feature type="region of interest" description="Disordered" evidence="1">
    <location>
        <begin position="109"/>
        <end position="129"/>
    </location>
</feature>
<feature type="compositionally biased region" description="Basic residues" evidence="1">
    <location>
        <begin position="113"/>
        <end position="129"/>
    </location>
</feature>
<dbReference type="GO" id="GO:0032040">
    <property type="term" value="C:small-subunit processome"/>
    <property type="evidence" value="ECO:0007669"/>
    <property type="project" value="TreeGrafter"/>
</dbReference>
<dbReference type="AlphaFoldDB" id="A0AAE0KNZ9"/>
<protein>
    <recommendedName>
        <fullName evidence="2">U3 small nucleolar RNA-associated protein 20 C-terminal domain-containing protein</fullName>
    </recommendedName>
</protein>
<dbReference type="PANTHER" id="PTHR17695">
    <property type="entry name" value="SMALL SUBUNIT PROCESSOME COMPONENT 20 HOMOLOG"/>
    <property type="match status" value="1"/>
</dbReference>
<dbReference type="Proteomes" id="UP001190700">
    <property type="component" value="Unassembled WGS sequence"/>
</dbReference>
<dbReference type="InterPro" id="IPR052575">
    <property type="entry name" value="SSU_processome_comp_20"/>
</dbReference>
<dbReference type="Pfam" id="PF23099">
    <property type="entry name" value="UTP20_C"/>
    <property type="match status" value="1"/>
</dbReference>
<proteinExistence type="predicted"/>
<evidence type="ECO:0000259" key="2">
    <source>
        <dbReference type="Pfam" id="PF23099"/>
    </source>
</evidence>
<dbReference type="PANTHER" id="PTHR17695:SF11">
    <property type="entry name" value="SMALL SUBUNIT PROCESSOME COMPONENT 20 HOMOLOG"/>
    <property type="match status" value="1"/>
</dbReference>
<gene>
    <name evidence="3" type="ORF">CYMTET_35391</name>
</gene>
<dbReference type="InterPro" id="IPR057525">
    <property type="entry name" value="UTP20_C"/>
</dbReference>
<organism evidence="3 4">
    <name type="scientific">Cymbomonas tetramitiformis</name>
    <dbReference type="NCBI Taxonomy" id="36881"/>
    <lineage>
        <taxon>Eukaryota</taxon>
        <taxon>Viridiplantae</taxon>
        <taxon>Chlorophyta</taxon>
        <taxon>Pyramimonadophyceae</taxon>
        <taxon>Pyramimonadales</taxon>
        <taxon>Pyramimonadaceae</taxon>
        <taxon>Cymbomonas</taxon>
    </lineage>
</organism>
<accession>A0AAE0KNZ9</accession>
<evidence type="ECO:0000256" key="1">
    <source>
        <dbReference type="SAM" id="MobiDB-lite"/>
    </source>
</evidence>
<dbReference type="EMBL" id="LGRX02022626">
    <property type="protein sequence ID" value="KAK3255423.1"/>
    <property type="molecule type" value="Genomic_DNA"/>
</dbReference>
<dbReference type="GO" id="GO:0030686">
    <property type="term" value="C:90S preribosome"/>
    <property type="evidence" value="ECO:0007669"/>
    <property type="project" value="TreeGrafter"/>
</dbReference>
<sequence length="150" mass="16467">MPLACSAVQRSFPPFATVRWCAAAATILGPETVRPCLLDVLRPVLRVLNAPSTSNTQGVRELAEEVQGILRDSIDAQELSTAYHLLQSRKAKAKEGRKKTLKAEAMLDPEGHAKRKLHKSQKNKALKKRKLHAVIAHKAKTRAAHQPAGQ</sequence>
<evidence type="ECO:0000313" key="3">
    <source>
        <dbReference type="EMBL" id="KAK3255423.1"/>
    </source>
</evidence>
<feature type="domain" description="U3 small nucleolar RNA-associated protein 20 C-terminal" evidence="2">
    <location>
        <begin position="21"/>
        <end position="132"/>
    </location>
</feature>
<reference evidence="3 4" key="1">
    <citation type="journal article" date="2015" name="Genome Biol. Evol.">
        <title>Comparative Genomics of a Bacterivorous Green Alga Reveals Evolutionary Causalities and Consequences of Phago-Mixotrophic Mode of Nutrition.</title>
        <authorList>
            <person name="Burns J.A."/>
            <person name="Paasch A."/>
            <person name="Narechania A."/>
            <person name="Kim E."/>
        </authorList>
    </citation>
    <scope>NUCLEOTIDE SEQUENCE [LARGE SCALE GENOMIC DNA]</scope>
    <source>
        <strain evidence="3 4">PLY_AMNH</strain>
    </source>
</reference>
<name>A0AAE0KNZ9_9CHLO</name>
<keyword evidence="4" id="KW-1185">Reference proteome</keyword>
<comment type="caution">
    <text evidence="3">The sequence shown here is derived from an EMBL/GenBank/DDBJ whole genome shotgun (WGS) entry which is preliminary data.</text>
</comment>